<evidence type="ECO:0000313" key="2">
    <source>
        <dbReference type="Proteomes" id="UP001352263"/>
    </source>
</evidence>
<organism evidence="1 2">
    <name type="scientific">Noviherbaspirillum album</name>
    <dbReference type="NCBI Taxonomy" id="3080276"/>
    <lineage>
        <taxon>Bacteria</taxon>
        <taxon>Pseudomonadati</taxon>
        <taxon>Pseudomonadota</taxon>
        <taxon>Betaproteobacteria</taxon>
        <taxon>Burkholderiales</taxon>
        <taxon>Oxalobacteraceae</taxon>
        <taxon>Noviherbaspirillum</taxon>
    </lineage>
</organism>
<reference evidence="1 2" key="1">
    <citation type="submission" date="2023-10" db="EMBL/GenBank/DDBJ databases">
        <title>Noviherbaspirillum sp. CPCC 100848 genome assembly.</title>
        <authorList>
            <person name="Li X.Y."/>
            <person name="Fang X.M."/>
        </authorList>
    </citation>
    <scope>NUCLEOTIDE SEQUENCE [LARGE SCALE GENOMIC DNA]</scope>
    <source>
        <strain evidence="1 2">CPCC 100848</strain>
    </source>
</reference>
<name>A0ABU6J2H4_9BURK</name>
<accession>A0ABU6J2H4</accession>
<dbReference type="InterPro" id="IPR022172">
    <property type="entry name" value="DUF3703"/>
</dbReference>
<evidence type="ECO:0000313" key="1">
    <source>
        <dbReference type="EMBL" id="MEC4717834.1"/>
    </source>
</evidence>
<keyword evidence="2" id="KW-1185">Reference proteome</keyword>
<dbReference type="Proteomes" id="UP001352263">
    <property type="component" value="Unassembled WGS sequence"/>
</dbReference>
<sequence>MAAKRNASNEAAMTPALKNAYDAEMAAAINAYRQGRLVRSFGHLETAHVLGQRHVLPHVITHWWMLKIGLKRRSLNEAAGQAVRIVLGALGSAVGIVPTGNTGGTNVGMFKRMPIDRELQDLMR</sequence>
<gene>
    <name evidence="1" type="ORF">RY831_01610</name>
</gene>
<proteinExistence type="predicted"/>
<dbReference type="EMBL" id="JAWIIV010000001">
    <property type="protein sequence ID" value="MEC4717834.1"/>
    <property type="molecule type" value="Genomic_DNA"/>
</dbReference>
<protein>
    <submittedName>
        <fullName evidence="1">DUF3703 domain-containing protein</fullName>
    </submittedName>
</protein>
<comment type="caution">
    <text evidence="1">The sequence shown here is derived from an EMBL/GenBank/DDBJ whole genome shotgun (WGS) entry which is preliminary data.</text>
</comment>
<dbReference type="Pfam" id="PF12487">
    <property type="entry name" value="DUF3703"/>
    <property type="match status" value="1"/>
</dbReference>